<dbReference type="InterPro" id="IPR017029">
    <property type="entry name" value="Phage_head_put"/>
</dbReference>
<reference evidence="1 2" key="1">
    <citation type="journal article" date="2014" name="Virol. J.">
        <title>The genome and proteome of Serratia bacteriophage ? which forms unstable lysogens.</title>
        <authorList>
            <person name="Denyes J.M."/>
            <person name="Krell P.J."/>
            <person name="Manderville R.A."/>
            <person name="Ackermann H.W."/>
            <person name="She Y.M."/>
            <person name="Kropinski A.M."/>
        </authorList>
    </citation>
    <scope>NUCLEOTIDE SEQUENCE [LARGE SCALE GENOMIC DNA]</scope>
</reference>
<dbReference type="Proteomes" id="UP000014420">
    <property type="component" value="Segment"/>
</dbReference>
<dbReference type="OrthoDB" id="3800at10239"/>
<dbReference type="KEGG" id="vg:15957269"/>
<dbReference type="InterPro" id="IPR006528">
    <property type="entry name" value="Phage_head_morphogenesis_dom"/>
</dbReference>
<evidence type="ECO:0000313" key="1">
    <source>
        <dbReference type="EMBL" id="AGN89489.1"/>
    </source>
</evidence>
<sequence length="355" mass="39254">MSLTSAFISHQIWLQRTASHEANLVEPFMKQMRDEIRASVLSFGDDSRTAARLNKMLREIEGVLYGITGAWDDKLLEDMKELAKYEAGWTTRTLTANVDASFTTPSPEQVWSAIKFQPLALDNRPVDFIKLLDNWSDVEVSRLVTGVKSGFVQGLTTRDIVKQVVGAGGLADVSERNAKAVVKTAINHVSTVAKDAAYAKNSDVIEGYELVVTLDSRTSAICRGWPQGKVYRLTDDYQPKPPFHVACRTTTAPVVSSEFDFLDAGAKRAARGADGGTQVDANTSYYDFLKQQPAWFQDEALGPTRGKIFRNSGMTPDEFRAASVDGFGRPLTLKEMADMDNKVADYLAKIDYKTN</sequence>
<dbReference type="NCBIfam" id="TIGR01641">
    <property type="entry name" value="phageSPP1_gp7"/>
    <property type="match status" value="1"/>
</dbReference>
<evidence type="ECO:0000313" key="2">
    <source>
        <dbReference type="Proteomes" id="UP000014420"/>
    </source>
</evidence>
<dbReference type="GeneID" id="15957269"/>
<dbReference type="PIRSF" id="PIRSF034565">
    <property type="entry name" value="UCP034565"/>
    <property type="match status" value="1"/>
</dbReference>
<gene>
    <name evidence="1" type="ORF">Eta_0043</name>
</gene>
<keyword evidence="2" id="KW-1185">Reference proteome</keyword>
<proteinExistence type="predicted"/>
<accession>R9W0Z3</accession>
<dbReference type="RefSeq" id="YP_008130336.1">
    <property type="nucleotide sequence ID" value="NC_021563.1"/>
</dbReference>
<protein>
    <submittedName>
        <fullName evidence="1">Putative head morphogenesis protein</fullName>
    </submittedName>
</protein>
<dbReference type="EMBL" id="KC460990">
    <property type="protein sequence ID" value="AGN89489.1"/>
    <property type="molecule type" value="Genomic_DNA"/>
</dbReference>
<name>R9W0Z3_9CAUD</name>
<organism evidence="1 2">
    <name type="scientific">Serratia phage Eta</name>
    <dbReference type="NCBI Taxonomy" id="1282995"/>
    <lineage>
        <taxon>Viruses</taxon>
        <taxon>Duplodnaviria</taxon>
        <taxon>Heunggongvirae</taxon>
        <taxon>Uroviricota</taxon>
        <taxon>Caudoviricetes</taxon>
        <taxon>Sarkviridae</taxon>
        <taxon>Seretavirus</taxon>
        <taxon>Seretavirus eta</taxon>
    </lineage>
</organism>